<name>A0A1D8NGT8_YARLL</name>
<evidence type="ECO:0000313" key="12">
    <source>
        <dbReference type="Proteomes" id="UP000256601"/>
    </source>
</evidence>
<evidence type="ECO:0000256" key="1">
    <source>
        <dbReference type="ARBA" id="ARBA00004267"/>
    </source>
</evidence>
<dbReference type="GO" id="GO:0044732">
    <property type="term" value="C:mitotic spindle pole body"/>
    <property type="evidence" value="ECO:0007669"/>
    <property type="project" value="TreeGrafter"/>
</dbReference>
<evidence type="ECO:0000256" key="5">
    <source>
        <dbReference type="ARBA" id="ARBA00023212"/>
    </source>
</evidence>
<dbReference type="PANTHER" id="PTHR19302:SF27">
    <property type="entry name" value="GAMMA-TUBULIN COMPLEX COMPONENT 4"/>
    <property type="match status" value="1"/>
</dbReference>
<dbReference type="GO" id="GO:0051321">
    <property type="term" value="P:meiotic cell cycle"/>
    <property type="evidence" value="ECO:0007669"/>
    <property type="project" value="TreeGrafter"/>
</dbReference>
<dbReference type="Gene3D" id="1.20.120.1900">
    <property type="entry name" value="Gamma-tubulin complex, C-terminal domain"/>
    <property type="match status" value="1"/>
</dbReference>
<sequence length="629" mass="71675">MSHEILLVLAGNISPLVTSSVLDGLENSWHRTLHTAERQLLNQFAECGRLFSSIDERVKSTMYATSALSRREAGISVAFTPCCQAVVEVLERRVVRKYLMELADLEKRLLGGDVTYTSTGGAAETIPLSQIQLKITSPWTRRLEYTHELLDFFYFSDLSEEDRRAVDPNDLSTFPFVSGSTIYSRLQSDVQVGYPDLQNLVQECIIALEKCWLRQFSRWLLYGKLPSSFSAAHDFMVLPVADLDRDEVTAEYEIVKGSFLHPISEQSTNDALSVGMLIAQASNNNDTEMLKSVGKLAKSICGYSEKTMAFPMKTLAIEELIRYTKKQVYSNLLDSILPTAEVQKLLTLFRGIYLLGDGEFSMVFLDALEQKKNGSIAFSAALNYLIDEKHNEFLASVPKYLSYKKSTSYTSSFSDFVTGYHYKLRYRLRWPVTIIVSPSVMPSLSAIFDMLLAIRKTILQLNDLWRQRRVYYSRSRSSDFILWESLAFVYYFLESYWAHVQADLIDLRFEKLVIVAQVNDNHDSDILAKISAELESFAYGLYDLLNLNNREIVNTFKQFLIACTQIYAEVSRTFKDQEDINIDTDKLSNVKVLALRLLAMFSDVQQERLARGDAAAGVDELLVKFSDYR</sequence>
<comment type="similarity">
    <text evidence="2 6">Belongs to the TUBGCP family.</text>
</comment>
<evidence type="ECO:0000313" key="11">
    <source>
        <dbReference type="Proteomes" id="UP000182444"/>
    </source>
</evidence>
<keyword evidence="5 6" id="KW-0206">Cytoskeleton</keyword>
<evidence type="ECO:0000313" key="9">
    <source>
        <dbReference type="EMBL" id="AOW04852.1"/>
    </source>
</evidence>
<protein>
    <recommendedName>
        <fullName evidence="6">Spindle pole body component</fullName>
    </recommendedName>
</protein>
<gene>
    <name evidence="10" type="ORF">B0I71DRAFT_111836</name>
    <name evidence="9" type="ORF">YALI1_E02996g</name>
</gene>
<feature type="domain" description="Gamma tubulin complex component C-terminal" evidence="7">
    <location>
        <begin position="346"/>
        <end position="519"/>
    </location>
</feature>
<evidence type="ECO:0000256" key="6">
    <source>
        <dbReference type="RuleBase" id="RU363050"/>
    </source>
</evidence>
<dbReference type="InterPro" id="IPR042241">
    <property type="entry name" value="GCP_C_sf"/>
</dbReference>
<dbReference type="Pfam" id="PF04130">
    <property type="entry name" value="GCP_C_terminal"/>
    <property type="match status" value="1"/>
</dbReference>
<dbReference type="GeneID" id="2912095"/>
<dbReference type="InterPro" id="IPR040457">
    <property type="entry name" value="GCP_C"/>
</dbReference>
<dbReference type="InterPro" id="IPR041470">
    <property type="entry name" value="GCP_N"/>
</dbReference>
<dbReference type="GO" id="GO:0000922">
    <property type="term" value="C:spindle pole"/>
    <property type="evidence" value="ECO:0007669"/>
    <property type="project" value="InterPro"/>
</dbReference>
<dbReference type="GO" id="GO:0043015">
    <property type="term" value="F:gamma-tubulin binding"/>
    <property type="evidence" value="ECO:0007669"/>
    <property type="project" value="InterPro"/>
</dbReference>
<dbReference type="InterPro" id="IPR007259">
    <property type="entry name" value="GCP"/>
</dbReference>
<dbReference type="VEuPathDB" id="FungiDB:YALI1_E02996g"/>
<feature type="domain" description="Gamma tubulin complex component protein N-terminal" evidence="8">
    <location>
        <begin position="3"/>
        <end position="253"/>
    </location>
</feature>
<dbReference type="GO" id="GO:0007020">
    <property type="term" value="P:microtubule nucleation"/>
    <property type="evidence" value="ECO:0007669"/>
    <property type="project" value="InterPro"/>
</dbReference>
<dbReference type="Proteomes" id="UP000256601">
    <property type="component" value="Unassembled WGS sequence"/>
</dbReference>
<dbReference type="GO" id="GO:0051011">
    <property type="term" value="F:microtubule minus-end binding"/>
    <property type="evidence" value="ECO:0007669"/>
    <property type="project" value="TreeGrafter"/>
</dbReference>
<dbReference type="GO" id="GO:0000278">
    <property type="term" value="P:mitotic cell cycle"/>
    <property type="evidence" value="ECO:0007669"/>
    <property type="project" value="TreeGrafter"/>
</dbReference>
<evidence type="ECO:0000256" key="3">
    <source>
        <dbReference type="ARBA" id="ARBA00022490"/>
    </source>
</evidence>
<dbReference type="GO" id="GO:0005874">
    <property type="term" value="C:microtubule"/>
    <property type="evidence" value="ECO:0007669"/>
    <property type="project" value="UniProtKB-KW"/>
</dbReference>
<dbReference type="GO" id="GO:0031122">
    <property type="term" value="P:cytoplasmic microtubule organization"/>
    <property type="evidence" value="ECO:0007669"/>
    <property type="project" value="TreeGrafter"/>
</dbReference>
<dbReference type="Proteomes" id="UP000182444">
    <property type="component" value="Chromosome 1E"/>
</dbReference>
<dbReference type="EMBL" id="CP017557">
    <property type="protein sequence ID" value="AOW04852.1"/>
    <property type="molecule type" value="Genomic_DNA"/>
</dbReference>
<dbReference type="AlphaFoldDB" id="A0A1D8NGT8"/>
<dbReference type="Pfam" id="PF17681">
    <property type="entry name" value="GCP_N_terminal"/>
    <property type="match status" value="1"/>
</dbReference>
<organism evidence="9 11">
    <name type="scientific">Yarrowia lipolytica</name>
    <name type="common">Candida lipolytica</name>
    <dbReference type="NCBI Taxonomy" id="4952"/>
    <lineage>
        <taxon>Eukaryota</taxon>
        <taxon>Fungi</taxon>
        <taxon>Dikarya</taxon>
        <taxon>Ascomycota</taxon>
        <taxon>Saccharomycotina</taxon>
        <taxon>Dipodascomycetes</taxon>
        <taxon>Dipodascales</taxon>
        <taxon>Dipodascales incertae sedis</taxon>
        <taxon>Yarrowia</taxon>
    </lineage>
</organism>
<dbReference type="EMBL" id="KZ858947">
    <property type="protein sequence ID" value="RDW29115.1"/>
    <property type="molecule type" value="Genomic_DNA"/>
</dbReference>
<keyword evidence="3 6" id="KW-0963">Cytoplasm</keyword>
<evidence type="ECO:0000259" key="8">
    <source>
        <dbReference type="Pfam" id="PF17681"/>
    </source>
</evidence>
<evidence type="ECO:0000259" key="7">
    <source>
        <dbReference type="Pfam" id="PF04130"/>
    </source>
</evidence>
<evidence type="ECO:0000256" key="4">
    <source>
        <dbReference type="ARBA" id="ARBA00022701"/>
    </source>
</evidence>
<comment type="subcellular location">
    <subcellularLocation>
        <location evidence="1 6">Cytoplasm</location>
        <location evidence="1 6">Cytoskeleton</location>
        <location evidence="1 6">Microtubule organizing center</location>
    </subcellularLocation>
</comment>
<reference evidence="9 11" key="1">
    <citation type="journal article" date="2016" name="PLoS ONE">
        <title>Sequence Assembly of Yarrowia lipolytica Strain W29/CLIB89 Shows Transposable Element Diversity.</title>
        <authorList>
            <person name="Magnan C."/>
            <person name="Yu J."/>
            <person name="Chang I."/>
            <person name="Jahn E."/>
            <person name="Kanomata Y."/>
            <person name="Wu J."/>
            <person name="Zeller M."/>
            <person name="Oakes M."/>
            <person name="Baldi P."/>
            <person name="Sandmeyer S."/>
        </authorList>
    </citation>
    <scope>NUCLEOTIDE SEQUENCE [LARGE SCALE GENOMIC DNA]</scope>
    <source>
        <strain evidence="9">CLIB89</strain>
        <strain evidence="11">CLIB89(W29)</strain>
    </source>
</reference>
<evidence type="ECO:0000313" key="10">
    <source>
        <dbReference type="EMBL" id="RDW29115.1"/>
    </source>
</evidence>
<reference evidence="10 12" key="2">
    <citation type="submission" date="2018-07" db="EMBL/GenBank/DDBJ databases">
        <title>Draft Genome Assemblies for Five Robust Yarrowia lipolytica Strains Exhibiting High Lipid Production and Pentose Sugar Utilization and Sugar Alcohol Secretion from Undetoxified Lignocellulosic Biomass Hydrolysates.</title>
        <authorList>
            <consortium name="DOE Joint Genome Institute"/>
            <person name="Walker C."/>
            <person name="Ryu S."/>
            <person name="Na H."/>
            <person name="Zane M."/>
            <person name="LaButti K."/>
            <person name="Lipzen A."/>
            <person name="Haridas S."/>
            <person name="Barry K."/>
            <person name="Grigoriev I.V."/>
            <person name="Quarterman J."/>
            <person name="Slininger P."/>
            <person name="Dien B."/>
            <person name="Trinh C.T."/>
        </authorList>
    </citation>
    <scope>NUCLEOTIDE SEQUENCE [LARGE SCALE GENOMIC DNA]</scope>
    <source>
        <strain evidence="10 12">YB392</strain>
    </source>
</reference>
<dbReference type="eggNOG" id="KOG2065">
    <property type="taxonomic scope" value="Eukaryota"/>
</dbReference>
<dbReference type="KEGG" id="yli:2912095"/>
<dbReference type="VEuPathDB" id="FungiDB:YALI0_E02376g"/>
<dbReference type="PANTHER" id="PTHR19302">
    <property type="entry name" value="GAMMA TUBULIN COMPLEX PROTEIN"/>
    <property type="match status" value="1"/>
</dbReference>
<dbReference type="GO" id="GO:0051225">
    <property type="term" value="P:spindle assembly"/>
    <property type="evidence" value="ECO:0007669"/>
    <property type="project" value="TreeGrafter"/>
</dbReference>
<evidence type="ECO:0000256" key="2">
    <source>
        <dbReference type="ARBA" id="ARBA00010337"/>
    </source>
</evidence>
<proteinExistence type="inferred from homology"/>
<keyword evidence="4 6" id="KW-0493">Microtubule</keyword>
<dbReference type="GO" id="GO:0000930">
    <property type="term" value="C:gamma-tubulin complex"/>
    <property type="evidence" value="ECO:0007669"/>
    <property type="project" value="TreeGrafter"/>
</dbReference>
<accession>A0A1D8NGT8</accession>